<reference evidence="1 2" key="1">
    <citation type="submission" date="2014-02" db="EMBL/GenBank/DDBJ databases">
        <title>The small core and large imbalanced accessory genome model reveals a collaborative survival strategy of Sorangium cellulosum strains in nature.</title>
        <authorList>
            <person name="Han K."/>
            <person name="Peng R."/>
            <person name="Blom J."/>
            <person name="Li Y.-Z."/>
        </authorList>
    </citation>
    <scope>NUCLEOTIDE SEQUENCE [LARGE SCALE GENOMIC DNA]</scope>
    <source>
        <strain evidence="1 2">So0149</strain>
    </source>
</reference>
<dbReference type="AlphaFoldDB" id="A0A150SNU1"/>
<proteinExistence type="predicted"/>
<protein>
    <submittedName>
        <fullName evidence="1">Uncharacterized protein</fullName>
    </submittedName>
</protein>
<dbReference type="EMBL" id="JEMC01001417">
    <property type="protein sequence ID" value="KYF97368.1"/>
    <property type="molecule type" value="Genomic_DNA"/>
</dbReference>
<evidence type="ECO:0000313" key="2">
    <source>
        <dbReference type="Proteomes" id="UP000075515"/>
    </source>
</evidence>
<evidence type="ECO:0000313" key="1">
    <source>
        <dbReference type="EMBL" id="KYF97368.1"/>
    </source>
</evidence>
<dbReference type="PROSITE" id="PS51257">
    <property type="entry name" value="PROKAR_LIPOPROTEIN"/>
    <property type="match status" value="1"/>
</dbReference>
<organism evidence="1 2">
    <name type="scientific">Sorangium cellulosum</name>
    <name type="common">Polyangium cellulosum</name>
    <dbReference type="NCBI Taxonomy" id="56"/>
    <lineage>
        <taxon>Bacteria</taxon>
        <taxon>Pseudomonadati</taxon>
        <taxon>Myxococcota</taxon>
        <taxon>Polyangia</taxon>
        <taxon>Polyangiales</taxon>
        <taxon>Polyangiaceae</taxon>
        <taxon>Sorangium</taxon>
    </lineage>
</organism>
<accession>A0A150SNU1</accession>
<name>A0A150SNU1_SORCE</name>
<sequence>MRNILITVFVFIAGCGGDGQVAGKVACDFIGTASGVAVHSCGEIDDDGTGEQESQCKSSGDVEAKLVDSCSRDDVLGTCILTRDGGTMTLYYYESEMVTEDVVKPICEGVNGTWTAS</sequence>
<dbReference type="Proteomes" id="UP000075515">
    <property type="component" value="Unassembled WGS sequence"/>
</dbReference>
<comment type="caution">
    <text evidence="1">The sequence shown here is derived from an EMBL/GenBank/DDBJ whole genome shotgun (WGS) entry which is preliminary data.</text>
</comment>
<gene>
    <name evidence="1" type="ORF">BE18_33895</name>
</gene>